<comment type="caution">
    <text evidence="1">The sequence shown here is derived from an EMBL/GenBank/DDBJ whole genome shotgun (WGS) entry which is preliminary data.</text>
</comment>
<protein>
    <submittedName>
        <fullName evidence="1">Uncharacterized protein</fullName>
    </submittedName>
</protein>
<proteinExistence type="predicted"/>
<sequence>LKYGNFTLLSMVVCFGQPIQALGVAKVLVSHHPEFVKDDLVVGFIHWGDYSVQKMELLRKLDPTIQFPLSYHLLVLGFNGLTAYVGLFEICKPRKGERVFVSAACGSVGNLVALLKEKLGFDDAFNYKEETDFKSTLQRYFPDGIDIYLDNVGAEMLEAAVANMNKLGSGGGRGGATSRSASGLLKLQDDVQMCGYKDVEVMWNMFIESNRQQMAAAAVLTSTSKPTSKQNQGPSSLRSFFWCDNSTTTTRASFTSLNQVLITTAEKDTEIIEG</sequence>
<keyword evidence="2" id="KW-1185">Reference proteome</keyword>
<accession>A0ACC4C2I8</accession>
<evidence type="ECO:0000313" key="2">
    <source>
        <dbReference type="Proteomes" id="UP000309997"/>
    </source>
</evidence>
<organism evidence="1 2">
    <name type="scientific">Populus alba</name>
    <name type="common">White poplar</name>
    <dbReference type="NCBI Taxonomy" id="43335"/>
    <lineage>
        <taxon>Eukaryota</taxon>
        <taxon>Viridiplantae</taxon>
        <taxon>Streptophyta</taxon>
        <taxon>Embryophyta</taxon>
        <taxon>Tracheophyta</taxon>
        <taxon>Spermatophyta</taxon>
        <taxon>Magnoliopsida</taxon>
        <taxon>eudicotyledons</taxon>
        <taxon>Gunneridae</taxon>
        <taxon>Pentapetalae</taxon>
        <taxon>rosids</taxon>
        <taxon>fabids</taxon>
        <taxon>Malpighiales</taxon>
        <taxon>Salicaceae</taxon>
        <taxon>Saliceae</taxon>
        <taxon>Populus</taxon>
    </lineage>
</organism>
<evidence type="ECO:0000313" key="1">
    <source>
        <dbReference type="EMBL" id="KAL3585508.1"/>
    </source>
</evidence>
<name>A0ACC4C2I8_POPAL</name>
<dbReference type="EMBL" id="RCHU02000006">
    <property type="protein sequence ID" value="KAL3585508.1"/>
    <property type="molecule type" value="Genomic_DNA"/>
</dbReference>
<gene>
    <name evidence="1" type="ORF">D5086_012375</name>
</gene>
<dbReference type="Proteomes" id="UP000309997">
    <property type="component" value="Unassembled WGS sequence"/>
</dbReference>
<feature type="non-terminal residue" evidence="1">
    <location>
        <position position="1"/>
    </location>
</feature>
<reference evidence="1 2" key="1">
    <citation type="journal article" date="2024" name="Plant Biotechnol. J.">
        <title>Genome and CRISPR/Cas9 system of a widespread forest tree (Populus alba) in the world.</title>
        <authorList>
            <person name="Liu Y.J."/>
            <person name="Jiang P.F."/>
            <person name="Han X.M."/>
            <person name="Li X.Y."/>
            <person name="Wang H.M."/>
            <person name="Wang Y.J."/>
            <person name="Wang X.X."/>
            <person name="Zeng Q.Y."/>
        </authorList>
    </citation>
    <scope>NUCLEOTIDE SEQUENCE [LARGE SCALE GENOMIC DNA]</scope>
    <source>
        <strain evidence="2">cv. PAL-ZL1</strain>
    </source>
</reference>